<evidence type="ECO:0000313" key="2">
    <source>
        <dbReference type="EMBL" id="TIC92311.1"/>
    </source>
</evidence>
<evidence type="ECO:0000256" key="1">
    <source>
        <dbReference type="SAM" id="MobiDB-lite"/>
    </source>
</evidence>
<dbReference type="PANTHER" id="PTHR34129">
    <property type="entry name" value="BLR1139 PROTEIN"/>
    <property type="match status" value="1"/>
</dbReference>
<dbReference type="AlphaFoldDB" id="A0A4T0VJT6"/>
<feature type="region of interest" description="Disordered" evidence="1">
    <location>
        <begin position="89"/>
        <end position="185"/>
    </location>
</feature>
<accession>A0A4T0VJT6</accession>
<protein>
    <recommendedName>
        <fullName evidence="4">DUF952 domain-containing protein</fullName>
    </recommendedName>
</protein>
<feature type="compositionally biased region" description="Polar residues" evidence="1">
    <location>
        <begin position="89"/>
        <end position="109"/>
    </location>
</feature>
<reference evidence="2 3" key="1">
    <citation type="journal article" date="2019" name="Genome Biol. Evol.">
        <title>Genomic Plasticity Mediated by Transposable Elements in the Plant Pathogenic Fungus Colletotrichum higginsianum.</title>
        <authorList>
            <person name="Tsushima A."/>
            <person name="Gan P."/>
            <person name="Kumakura N."/>
            <person name="Narusaka M."/>
            <person name="Takano Y."/>
            <person name="Narusaka Y."/>
            <person name="Shirasu K."/>
        </authorList>
    </citation>
    <scope>NUCLEOTIDE SEQUENCE [LARGE SCALE GENOMIC DNA]</scope>
    <source>
        <strain evidence="2 3">MAFF305635-RFP</strain>
    </source>
</reference>
<comment type="caution">
    <text evidence="2">The sequence shown here is derived from an EMBL/GenBank/DDBJ whole genome shotgun (WGS) entry which is preliminary data.</text>
</comment>
<sequence length="185" mass="19586">MPAPAQMPQYLYKIVPEAPPSPLPAEYPLSDLDRNDGFIHLSTADQVLGTADRFFSASTSLWLLKLPYAALEAQIRWDDLPAGRAASRTFTGATLAPPTSRTPAASSGATRAGHGARSSAATRGSPEGRRGHVSPPPLPSLSEGGTPSPSPFLDKNIAAKKGVFKHRRRNSTGGPWLGGWDTVHP</sequence>
<dbReference type="PANTHER" id="PTHR34129:SF1">
    <property type="entry name" value="DUF952 DOMAIN-CONTAINING PROTEIN"/>
    <property type="match status" value="1"/>
</dbReference>
<dbReference type="EMBL" id="MWPZ01000008">
    <property type="protein sequence ID" value="TIC92311.1"/>
    <property type="molecule type" value="Genomic_DNA"/>
</dbReference>
<proteinExistence type="predicted"/>
<evidence type="ECO:0000313" key="3">
    <source>
        <dbReference type="Proteomes" id="UP000305883"/>
    </source>
</evidence>
<evidence type="ECO:0008006" key="4">
    <source>
        <dbReference type="Google" id="ProtNLM"/>
    </source>
</evidence>
<dbReference type="Proteomes" id="UP000305883">
    <property type="component" value="Unassembled WGS sequence"/>
</dbReference>
<dbReference type="InterPro" id="IPR009297">
    <property type="entry name" value="DUF952"/>
</dbReference>
<organism evidence="2 3">
    <name type="scientific">Colletotrichum higginsianum</name>
    <dbReference type="NCBI Taxonomy" id="80884"/>
    <lineage>
        <taxon>Eukaryota</taxon>
        <taxon>Fungi</taxon>
        <taxon>Dikarya</taxon>
        <taxon>Ascomycota</taxon>
        <taxon>Pezizomycotina</taxon>
        <taxon>Sordariomycetes</taxon>
        <taxon>Hypocreomycetidae</taxon>
        <taxon>Glomerellales</taxon>
        <taxon>Glomerellaceae</taxon>
        <taxon>Colletotrichum</taxon>
        <taxon>Colletotrichum destructivum species complex</taxon>
    </lineage>
</organism>
<name>A0A4T0VJT6_9PEZI</name>
<dbReference type="SUPFAM" id="SSF56399">
    <property type="entry name" value="ADP-ribosylation"/>
    <property type="match status" value="1"/>
</dbReference>
<dbReference type="Pfam" id="PF06108">
    <property type="entry name" value="DUF952"/>
    <property type="match status" value="1"/>
</dbReference>
<dbReference type="OrthoDB" id="3335358at2759"/>
<gene>
    <name evidence="2" type="ORF">CH35J_010165</name>
</gene>
<dbReference type="Gene3D" id="3.20.170.20">
    <property type="entry name" value="Protein of unknown function DUF952"/>
    <property type="match status" value="1"/>
</dbReference>